<feature type="region of interest" description="Disordered" evidence="2">
    <location>
        <begin position="1"/>
        <end position="48"/>
    </location>
</feature>
<keyword evidence="4" id="KW-1185">Reference proteome</keyword>
<feature type="compositionally biased region" description="Low complexity" evidence="2">
    <location>
        <begin position="138"/>
        <end position="149"/>
    </location>
</feature>
<accession>A0ABR3BAA8</accession>
<name>A0ABR3BAA8_PHYBL</name>
<feature type="region of interest" description="Disordered" evidence="2">
    <location>
        <begin position="129"/>
        <end position="218"/>
    </location>
</feature>
<feature type="region of interest" description="Disordered" evidence="2">
    <location>
        <begin position="66"/>
        <end position="110"/>
    </location>
</feature>
<sequence length="404" mass="45628">MHIKSMYEPKDARTLSIQRGGEEDPDDMSLFSTSDSTPRQTRKKGTDTQALVEFLNNTSPEEFRHVNERTSATNLFFRRRKNKQPPPAVTRPSPSPSTSCPVPGSAPSSTTTLLNDALLKERKSYIEIVANPSRSRESSTSSLQPTLTPHIRHSDSQLPILPSKSQRESSLYSESLRHSTSIRSQMSSNPRTRSLMRQDTYSSVNSNTRSPRDAKEKRRVEAVVSSLAADGRETIEAGLIQRLERYRVSKADKPSDVVSTDLAAEHIRALHVSAPKPAGMVKVRHVQVQTMSWSETPSLPTSTIVIAPKKIKSETPRTVESLERQLEEERQQRKRAEAALEETMDNFEVLSGLAYKKLRELWEEKMRWENACVELRDRLLETMHPTSLDYTPVSLPSDYVESTL</sequence>
<dbReference type="EMBL" id="JBCLYO010000002">
    <property type="protein sequence ID" value="KAL0092982.1"/>
    <property type="molecule type" value="Genomic_DNA"/>
</dbReference>
<protein>
    <submittedName>
        <fullName evidence="3">Uncharacterized protein</fullName>
    </submittedName>
</protein>
<feature type="compositionally biased region" description="Polar residues" evidence="2">
    <location>
        <begin position="168"/>
        <end position="209"/>
    </location>
</feature>
<organism evidence="3 4">
    <name type="scientific">Phycomyces blakesleeanus</name>
    <dbReference type="NCBI Taxonomy" id="4837"/>
    <lineage>
        <taxon>Eukaryota</taxon>
        <taxon>Fungi</taxon>
        <taxon>Fungi incertae sedis</taxon>
        <taxon>Mucoromycota</taxon>
        <taxon>Mucoromycotina</taxon>
        <taxon>Mucoromycetes</taxon>
        <taxon>Mucorales</taxon>
        <taxon>Phycomycetaceae</taxon>
        <taxon>Phycomyces</taxon>
    </lineage>
</organism>
<reference evidence="3 4" key="1">
    <citation type="submission" date="2024-04" db="EMBL/GenBank/DDBJ databases">
        <title>Symmetric and asymmetric DNA N6-adenine methylation regulates different biological responses in Mucorales.</title>
        <authorList>
            <consortium name="Lawrence Berkeley National Laboratory"/>
            <person name="Lax C."/>
            <person name="Mondo S.J."/>
            <person name="Osorio-Concepcion M."/>
            <person name="Muszewska A."/>
            <person name="Corrochano-Luque M."/>
            <person name="Gutierrez G."/>
            <person name="Riley R."/>
            <person name="Lipzen A."/>
            <person name="Guo J."/>
            <person name="Hundley H."/>
            <person name="Amirebrahimi M."/>
            <person name="Ng V."/>
            <person name="Lorenzo-Gutierrez D."/>
            <person name="Binder U."/>
            <person name="Yang J."/>
            <person name="Song Y."/>
            <person name="Canovas D."/>
            <person name="Navarro E."/>
            <person name="Freitag M."/>
            <person name="Gabaldon T."/>
            <person name="Grigoriev I.V."/>
            <person name="Corrochano L.M."/>
            <person name="Nicolas F.E."/>
            <person name="Garre V."/>
        </authorList>
    </citation>
    <scope>NUCLEOTIDE SEQUENCE [LARGE SCALE GENOMIC DNA]</scope>
    <source>
        <strain evidence="3 4">L51</strain>
    </source>
</reference>
<dbReference type="Proteomes" id="UP001448207">
    <property type="component" value="Unassembled WGS sequence"/>
</dbReference>
<proteinExistence type="predicted"/>
<evidence type="ECO:0000256" key="1">
    <source>
        <dbReference type="SAM" id="Coils"/>
    </source>
</evidence>
<comment type="caution">
    <text evidence="3">The sequence shown here is derived from an EMBL/GenBank/DDBJ whole genome shotgun (WGS) entry which is preliminary data.</text>
</comment>
<evidence type="ECO:0000313" key="3">
    <source>
        <dbReference type="EMBL" id="KAL0092982.1"/>
    </source>
</evidence>
<feature type="compositionally biased region" description="Pro residues" evidence="2">
    <location>
        <begin position="84"/>
        <end position="95"/>
    </location>
</feature>
<feature type="coiled-coil region" evidence="1">
    <location>
        <begin position="312"/>
        <end position="346"/>
    </location>
</feature>
<keyword evidence="1" id="KW-0175">Coiled coil</keyword>
<gene>
    <name evidence="3" type="ORF">J3Q64DRAFT_1695464</name>
</gene>
<evidence type="ECO:0000313" key="4">
    <source>
        <dbReference type="Proteomes" id="UP001448207"/>
    </source>
</evidence>
<feature type="compositionally biased region" description="Polar residues" evidence="2">
    <location>
        <begin position="30"/>
        <end position="39"/>
    </location>
</feature>
<feature type="compositionally biased region" description="Basic and acidic residues" evidence="2">
    <location>
        <begin position="1"/>
        <end position="13"/>
    </location>
</feature>
<evidence type="ECO:0000256" key="2">
    <source>
        <dbReference type="SAM" id="MobiDB-lite"/>
    </source>
</evidence>
<feature type="compositionally biased region" description="Low complexity" evidence="2">
    <location>
        <begin position="96"/>
        <end position="105"/>
    </location>
</feature>